<organism evidence="1 2">
    <name type="scientific">Vibrio phage VP3</name>
    <dbReference type="NCBI Taxonomy" id="588068"/>
    <lineage>
        <taxon>Viruses</taxon>
        <taxon>Duplodnaviria</taxon>
        <taxon>Heunggongvirae</taxon>
        <taxon>Uroviricota</taxon>
        <taxon>Caudoviricetes</taxon>
        <taxon>Autographivirales</taxon>
        <taxon>Autotranscriptaviridae</taxon>
        <taxon>Studiervirinae</taxon>
        <taxon>Chatterjeevirus</taxon>
        <taxon>Chatterjeevirus VP4</taxon>
    </lineage>
</organism>
<reference evidence="1 2" key="1">
    <citation type="journal article" date="2013" name="Arch. Virol.">
        <title>The genome of VP3, a T7-like phage used for the typing of Vibrio cholerae.</title>
        <authorList>
            <person name="Li W."/>
            <person name="Zhang J."/>
            <person name="Chen Z."/>
            <person name="Zhang Q."/>
            <person name="Zhang L."/>
            <person name="Du P."/>
            <person name="Chen C."/>
            <person name="Kan B."/>
        </authorList>
    </citation>
    <scope>NUCLEOTIDE SEQUENCE [LARGE SCALE GENOMIC DNA]</scope>
</reference>
<sequence length="83" mass="9576">METVKACQDCRYLEDADYLPDCMHPNATYYGDVDYITGVTPKGQRRAETCRSKKSLCGVDAKWFEPQVKHKTFLTRLIALLRD</sequence>
<proteinExistence type="predicted"/>
<accession>H9YAH4</accession>
<evidence type="ECO:0000313" key="1">
    <source>
        <dbReference type="EMBL" id="AFH14426.1"/>
    </source>
</evidence>
<dbReference type="Proteomes" id="UP000007396">
    <property type="component" value="Genome"/>
</dbReference>
<evidence type="ECO:0000313" key="2">
    <source>
        <dbReference type="Proteomes" id="UP000007396"/>
    </source>
</evidence>
<name>H9YAH4_9CAUD</name>
<gene>
    <name evidence="1" type="ORF">VP3_0026</name>
</gene>
<protein>
    <submittedName>
        <fullName evidence="1">Uncharacterized protein</fullName>
    </submittedName>
</protein>
<dbReference type="EMBL" id="JQ780163">
    <property type="protein sequence ID" value="AFH14426.1"/>
    <property type="molecule type" value="Genomic_DNA"/>
</dbReference>